<evidence type="ECO:0000259" key="8">
    <source>
        <dbReference type="Pfam" id="PF08281"/>
    </source>
</evidence>
<evidence type="ECO:0000256" key="5">
    <source>
        <dbReference type="ARBA" id="ARBA00023163"/>
    </source>
</evidence>
<evidence type="ECO:0000256" key="6">
    <source>
        <dbReference type="SAM" id="MobiDB-lite"/>
    </source>
</evidence>
<dbReference type="InterPro" id="IPR013325">
    <property type="entry name" value="RNA_pol_sigma_r2"/>
</dbReference>
<dbReference type="Gene3D" id="1.10.10.10">
    <property type="entry name" value="Winged helix-like DNA-binding domain superfamily/Winged helix DNA-binding domain"/>
    <property type="match status" value="1"/>
</dbReference>
<comment type="subunit">
    <text evidence="2">Interacts transiently with the RNA polymerase catalytic core formed by RpoA, RpoB, RpoC and RpoZ (2 alpha, 1 beta, 1 beta' and 1 omega subunit) to form the RNA polymerase holoenzyme that can initiate transcription.</text>
</comment>
<organism evidence="9 10">
    <name type="scientific">Streptomyces anulatus</name>
    <name type="common">Streptomyces chrysomallus</name>
    <dbReference type="NCBI Taxonomy" id="1892"/>
    <lineage>
        <taxon>Bacteria</taxon>
        <taxon>Bacillati</taxon>
        <taxon>Actinomycetota</taxon>
        <taxon>Actinomycetes</taxon>
        <taxon>Kitasatosporales</taxon>
        <taxon>Streptomycetaceae</taxon>
        <taxon>Streptomyces</taxon>
    </lineage>
</organism>
<dbReference type="SUPFAM" id="SSF88946">
    <property type="entry name" value="Sigma2 domain of RNA polymerase sigma factors"/>
    <property type="match status" value="1"/>
</dbReference>
<keyword evidence="4" id="KW-0731">Sigma factor</keyword>
<dbReference type="InterPro" id="IPR032710">
    <property type="entry name" value="NTF2-like_dom_sf"/>
</dbReference>
<keyword evidence="5" id="KW-0804">Transcription</keyword>
<feature type="domain" description="RNA polymerase sigma-70 region 2" evidence="7">
    <location>
        <begin position="12"/>
        <end position="74"/>
    </location>
</feature>
<feature type="region of interest" description="Disordered" evidence="6">
    <location>
        <begin position="146"/>
        <end position="174"/>
    </location>
</feature>
<evidence type="ECO:0000256" key="3">
    <source>
        <dbReference type="ARBA" id="ARBA00023015"/>
    </source>
</evidence>
<dbReference type="InterPro" id="IPR013324">
    <property type="entry name" value="RNA_pol_sigma_r3/r4-like"/>
</dbReference>
<accession>A0ABZ1ZM93</accession>
<gene>
    <name evidence="9" type="ORF">OG367_27790</name>
</gene>
<keyword evidence="10" id="KW-1185">Reference proteome</keyword>
<dbReference type="InterPro" id="IPR052704">
    <property type="entry name" value="ECF_Sigma-70_Domain"/>
</dbReference>
<dbReference type="InterPro" id="IPR036388">
    <property type="entry name" value="WH-like_DNA-bd_sf"/>
</dbReference>
<dbReference type="EMBL" id="CP109491">
    <property type="protein sequence ID" value="WUX39775.1"/>
    <property type="molecule type" value="Genomic_DNA"/>
</dbReference>
<dbReference type="Gene3D" id="1.10.1740.10">
    <property type="match status" value="1"/>
</dbReference>
<dbReference type="SUPFAM" id="SSF54427">
    <property type="entry name" value="NTF2-like"/>
    <property type="match status" value="1"/>
</dbReference>
<evidence type="ECO:0000259" key="7">
    <source>
        <dbReference type="Pfam" id="PF04542"/>
    </source>
</evidence>
<feature type="compositionally biased region" description="Basic residues" evidence="6">
    <location>
        <begin position="147"/>
        <end position="156"/>
    </location>
</feature>
<dbReference type="SUPFAM" id="SSF88659">
    <property type="entry name" value="Sigma3 and sigma4 domains of RNA polymerase sigma factors"/>
    <property type="match status" value="1"/>
</dbReference>
<dbReference type="Pfam" id="PF08281">
    <property type="entry name" value="Sigma70_r4_2"/>
    <property type="match status" value="1"/>
</dbReference>
<dbReference type="Pfam" id="PF04542">
    <property type="entry name" value="Sigma70_r2"/>
    <property type="match status" value="1"/>
</dbReference>
<evidence type="ECO:0000256" key="2">
    <source>
        <dbReference type="ARBA" id="ARBA00011344"/>
    </source>
</evidence>
<sequence>MPITVEEFATARPNLLSVAHRMLGSAHDAQDAVQTAWVRAATARSSASVENPSAWLTTVTARVCLDELRARRRRNEAPLLADAVPAADLAADEAVLHTEDVSRALMVLLARLTPPQRVAYVLHDLFSTPFDRIAEVLGATVPSAKQHASRARRRLAPARPGAEETGAEETGRPDQQIVDAFMAAARTGDTRRMIQLLAPDSVRDAEAALLPHGGRTTVAGASDIAAETARFRDRIRAACRLTVNGTPMYVIAPGGHPFATIGISTAGGQVTGITLRSARTEDRFDAPGPPNAPWHSASHAGSRPSRP</sequence>
<dbReference type="Gene3D" id="3.10.450.50">
    <property type="match status" value="1"/>
</dbReference>
<dbReference type="InterPro" id="IPR014284">
    <property type="entry name" value="RNA_pol_sigma-70_dom"/>
</dbReference>
<evidence type="ECO:0000313" key="9">
    <source>
        <dbReference type="EMBL" id="WUX39775.1"/>
    </source>
</evidence>
<dbReference type="RefSeq" id="WP_329357956.1">
    <property type="nucleotide sequence ID" value="NZ_CP109490.1"/>
</dbReference>
<feature type="region of interest" description="Disordered" evidence="6">
    <location>
        <begin position="281"/>
        <end position="307"/>
    </location>
</feature>
<keyword evidence="3" id="KW-0805">Transcription regulation</keyword>
<evidence type="ECO:0000256" key="1">
    <source>
        <dbReference type="ARBA" id="ARBA00010641"/>
    </source>
</evidence>
<proteinExistence type="inferred from homology"/>
<reference evidence="9" key="1">
    <citation type="submission" date="2022-10" db="EMBL/GenBank/DDBJ databases">
        <title>The complete genomes of actinobacterial strains from the NBC collection.</title>
        <authorList>
            <person name="Joergensen T.S."/>
            <person name="Alvarez Arevalo M."/>
            <person name="Sterndorff E.B."/>
            <person name="Faurdal D."/>
            <person name="Vuksanovic O."/>
            <person name="Mourched A.-S."/>
            <person name="Charusanti P."/>
            <person name="Shaw S."/>
            <person name="Blin K."/>
            <person name="Weber T."/>
        </authorList>
    </citation>
    <scope>NUCLEOTIDE SEQUENCE</scope>
    <source>
        <strain evidence="9">NBC_01436</strain>
    </source>
</reference>
<evidence type="ECO:0000256" key="4">
    <source>
        <dbReference type="ARBA" id="ARBA00023082"/>
    </source>
</evidence>
<dbReference type="PANTHER" id="PTHR30173">
    <property type="entry name" value="SIGMA 19 FACTOR"/>
    <property type="match status" value="1"/>
</dbReference>
<comment type="similarity">
    <text evidence="1">Belongs to the sigma-70 factor family. ECF subfamily.</text>
</comment>
<dbReference type="Proteomes" id="UP001431926">
    <property type="component" value="Chromosome"/>
</dbReference>
<dbReference type="InterPro" id="IPR007627">
    <property type="entry name" value="RNA_pol_sigma70_r2"/>
</dbReference>
<protein>
    <submittedName>
        <fullName evidence="9">Sigma-70 family RNA polymerase sigma factor</fullName>
    </submittedName>
</protein>
<dbReference type="NCBIfam" id="TIGR02937">
    <property type="entry name" value="sigma70-ECF"/>
    <property type="match status" value="1"/>
</dbReference>
<dbReference type="InterPro" id="IPR013249">
    <property type="entry name" value="RNA_pol_sigma70_r4_t2"/>
</dbReference>
<name>A0ABZ1ZM93_STRAQ</name>
<dbReference type="PANTHER" id="PTHR30173:SF43">
    <property type="entry name" value="ECF RNA POLYMERASE SIGMA FACTOR SIGI-RELATED"/>
    <property type="match status" value="1"/>
</dbReference>
<feature type="domain" description="RNA polymerase sigma factor 70 region 4 type 2" evidence="8">
    <location>
        <begin position="103"/>
        <end position="155"/>
    </location>
</feature>
<evidence type="ECO:0000313" key="10">
    <source>
        <dbReference type="Proteomes" id="UP001431926"/>
    </source>
</evidence>